<organism evidence="2 3">
    <name type="scientific">Filimonas effusa</name>
    <dbReference type="NCBI Taxonomy" id="2508721"/>
    <lineage>
        <taxon>Bacteria</taxon>
        <taxon>Pseudomonadati</taxon>
        <taxon>Bacteroidota</taxon>
        <taxon>Chitinophagia</taxon>
        <taxon>Chitinophagales</taxon>
        <taxon>Chitinophagaceae</taxon>
        <taxon>Filimonas</taxon>
    </lineage>
</organism>
<dbReference type="AlphaFoldDB" id="A0A4Q1D929"/>
<protein>
    <submittedName>
        <fullName evidence="2">SdiA-regulated family protein</fullName>
    </submittedName>
</protein>
<keyword evidence="3" id="KW-1185">Reference proteome</keyword>
<gene>
    <name evidence="2" type="ORF">ESB13_03365</name>
</gene>
<evidence type="ECO:0000256" key="1">
    <source>
        <dbReference type="SAM" id="SignalP"/>
    </source>
</evidence>
<keyword evidence="1" id="KW-0732">Signal</keyword>
<dbReference type="OrthoDB" id="5292493at2"/>
<dbReference type="EMBL" id="SDHZ01000001">
    <property type="protein sequence ID" value="RXK85862.1"/>
    <property type="molecule type" value="Genomic_DNA"/>
</dbReference>
<sequence>MNNSIIAITRICLVLFAALGAGCGAQEYKPTPKDYNLNKPHKFSLPESLLEVSGIAFNRGKNDTIYAIQDEEGKLFRLAWDKAKQYNSKFAKHGDYEDVSIINGQAIVLKSNGVLYRFALTAAYGDDAVDVQEWRDLVPAGEYEGLYGDEATDQLYLLCKNCDADDAREAVTGYILKLADTIRMTGTFTIDVSGIKSIKKKKSFRPSALARHPITRDWYIVSAVNKLLVITDSNFKVKETYPLSGNIFNQPEGIAFDNAGNMYISNEGDDLVKGNILLFKRK</sequence>
<dbReference type="SUPFAM" id="SSF50956">
    <property type="entry name" value="Thermostable phytase (3-phytase)"/>
    <property type="match status" value="1"/>
</dbReference>
<proteinExistence type="predicted"/>
<feature type="chain" id="PRO_5020262403" evidence="1">
    <location>
        <begin position="26"/>
        <end position="282"/>
    </location>
</feature>
<evidence type="ECO:0000313" key="2">
    <source>
        <dbReference type="EMBL" id="RXK85862.1"/>
    </source>
</evidence>
<dbReference type="RefSeq" id="WP_129001613.1">
    <property type="nucleotide sequence ID" value="NZ_SDHZ01000001.1"/>
</dbReference>
<evidence type="ECO:0000313" key="3">
    <source>
        <dbReference type="Proteomes" id="UP000290545"/>
    </source>
</evidence>
<dbReference type="InterPro" id="IPR011042">
    <property type="entry name" value="6-blade_b-propeller_TolB-like"/>
</dbReference>
<name>A0A4Q1D929_9BACT</name>
<reference evidence="2 3" key="1">
    <citation type="submission" date="2019-01" db="EMBL/GenBank/DDBJ databases">
        <title>Filimonas sp. strain TTM-71.</title>
        <authorList>
            <person name="Chen W.-M."/>
        </authorList>
    </citation>
    <scope>NUCLEOTIDE SEQUENCE [LARGE SCALE GENOMIC DNA]</scope>
    <source>
        <strain evidence="2 3">TTM-71</strain>
    </source>
</reference>
<accession>A0A4Q1D929</accession>
<feature type="signal peptide" evidence="1">
    <location>
        <begin position="1"/>
        <end position="25"/>
    </location>
</feature>
<comment type="caution">
    <text evidence="2">The sequence shown here is derived from an EMBL/GenBank/DDBJ whole genome shotgun (WGS) entry which is preliminary data.</text>
</comment>
<dbReference type="Proteomes" id="UP000290545">
    <property type="component" value="Unassembled WGS sequence"/>
</dbReference>
<dbReference type="Gene3D" id="2.120.10.30">
    <property type="entry name" value="TolB, C-terminal domain"/>
    <property type="match status" value="1"/>
</dbReference>